<dbReference type="Pfam" id="PF01842">
    <property type="entry name" value="ACT"/>
    <property type="match status" value="1"/>
</dbReference>
<accession>A0A6J7VWA3</accession>
<evidence type="ECO:0000259" key="1">
    <source>
        <dbReference type="PROSITE" id="PS51671"/>
    </source>
</evidence>
<dbReference type="AlphaFoldDB" id="A0A6J7VWA3"/>
<sequence length="214" mass="23194">MQTYVLRLWLPDFPGTLGRVAAAIGQAGGDVIGIEILERGAGMAIDELIVVIPSDAENAMEQLIAEVSQVEGVAVEDIHTVALDRPDQSVLALDTAARIMESPRDERLEATCELVREMLESDWCTIMRRDTAIPLALSGDVPDLPWVIAFLAGTTHLAGDAAHEHTPADIAWAPLDLLDAVIVIGRIRGAFRLRERQHVTLIARIVSSAFVGFD</sequence>
<reference evidence="2" key="1">
    <citation type="submission" date="2020-05" db="EMBL/GenBank/DDBJ databases">
        <authorList>
            <person name="Chiriac C."/>
            <person name="Salcher M."/>
            <person name="Ghai R."/>
            <person name="Kavagutti S V."/>
        </authorList>
    </citation>
    <scope>NUCLEOTIDE SEQUENCE</scope>
</reference>
<gene>
    <name evidence="2" type="ORF">UFOPK4422_01120</name>
</gene>
<dbReference type="EMBL" id="CAFBRX010000118">
    <property type="protein sequence ID" value="CAB5127659.1"/>
    <property type="molecule type" value="Genomic_DNA"/>
</dbReference>
<dbReference type="InterPro" id="IPR045865">
    <property type="entry name" value="ACT-like_dom_sf"/>
</dbReference>
<protein>
    <submittedName>
        <fullName evidence="2">Unannotated protein</fullName>
    </submittedName>
</protein>
<dbReference type="SUPFAM" id="SSF55021">
    <property type="entry name" value="ACT-like"/>
    <property type="match status" value="1"/>
</dbReference>
<name>A0A6J7VWA3_9ZZZZ</name>
<dbReference type="PROSITE" id="PS51671">
    <property type="entry name" value="ACT"/>
    <property type="match status" value="1"/>
</dbReference>
<organism evidence="2">
    <name type="scientific">freshwater metagenome</name>
    <dbReference type="NCBI Taxonomy" id="449393"/>
    <lineage>
        <taxon>unclassified sequences</taxon>
        <taxon>metagenomes</taxon>
        <taxon>ecological metagenomes</taxon>
    </lineage>
</organism>
<evidence type="ECO:0000313" key="2">
    <source>
        <dbReference type="EMBL" id="CAB5127659.1"/>
    </source>
</evidence>
<dbReference type="InterPro" id="IPR002912">
    <property type="entry name" value="ACT_dom"/>
</dbReference>
<feature type="domain" description="ACT" evidence="1">
    <location>
        <begin position="5"/>
        <end position="83"/>
    </location>
</feature>
<proteinExistence type="predicted"/>